<evidence type="ECO:0000313" key="1">
    <source>
        <dbReference type="EMBL" id="VXD23691.1"/>
    </source>
</evidence>
<dbReference type="AlphaFoldDB" id="A0A7Z9E3W2"/>
<gene>
    <name evidence="1" type="ORF">PL9631_750027</name>
</gene>
<protein>
    <submittedName>
        <fullName evidence="1">PIN domain nucleic acid-binding protein</fullName>
    </submittedName>
</protein>
<comment type="caution">
    <text evidence="1">The sequence shown here is derived from an EMBL/GenBank/DDBJ whole genome shotgun (WGS) entry which is preliminary data.</text>
</comment>
<organism evidence="1 2">
    <name type="scientific">Planktothrix paucivesiculata PCC 9631</name>
    <dbReference type="NCBI Taxonomy" id="671071"/>
    <lineage>
        <taxon>Bacteria</taxon>
        <taxon>Bacillati</taxon>
        <taxon>Cyanobacteriota</taxon>
        <taxon>Cyanophyceae</taxon>
        <taxon>Oscillatoriophycideae</taxon>
        <taxon>Oscillatoriales</taxon>
        <taxon>Microcoleaceae</taxon>
        <taxon>Planktothrix</taxon>
    </lineage>
</organism>
<evidence type="ECO:0000313" key="2">
    <source>
        <dbReference type="Proteomes" id="UP000182190"/>
    </source>
</evidence>
<keyword evidence="2" id="KW-1185">Reference proteome</keyword>
<name>A0A7Z9E3W2_9CYAN</name>
<sequence>MKARRIAIDRGLSITGILGILDQAATMKLINLSTAIDNLQKTSFWASKSLLQRLLDKHNL</sequence>
<dbReference type="InterPro" id="IPR021799">
    <property type="entry name" value="PIN-like_prokaryotic"/>
</dbReference>
<accession>A0A7Z9E3W2</accession>
<dbReference type="Pfam" id="PF11848">
    <property type="entry name" value="DUF3368"/>
    <property type="match status" value="1"/>
</dbReference>
<dbReference type="RefSeq" id="WP_156090581.1">
    <property type="nucleotide sequence ID" value="NZ_LR735018.1"/>
</dbReference>
<dbReference type="Proteomes" id="UP000182190">
    <property type="component" value="Unassembled WGS sequence"/>
</dbReference>
<proteinExistence type="predicted"/>
<reference evidence="1" key="1">
    <citation type="submission" date="2019-10" db="EMBL/GenBank/DDBJ databases">
        <authorList>
            <consortium name="Genoscope - CEA"/>
            <person name="William W."/>
        </authorList>
    </citation>
    <scope>NUCLEOTIDE SEQUENCE [LARGE SCALE GENOMIC DNA]</scope>
    <source>
        <strain evidence="1">BBR_PRJEB10994</strain>
    </source>
</reference>
<dbReference type="OrthoDB" id="9796404at2"/>
<dbReference type="EMBL" id="CZCS02000218">
    <property type="protein sequence ID" value="VXD23691.1"/>
    <property type="molecule type" value="Genomic_DNA"/>
</dbReference>